<dbReference type="SUPFAM" id="SSF52540">
    <property type="entry name" value="P-loop containing nucleoside triphosphate hydrolases"/>
    <property type="match status" value="1"/>
</dbReference>
<dbReference type="SMART" id="SM00072">
    <property type="entry name" value="GuKc"/>
    <property type="match status" value="1"/>
</dbReference>
<dbReference type="InterPro" id="IPR027417">
    <property type="entry name" value="P-loop_NTPase"/>
</dbReference>
<sequence length="183" mass="21215">MAGPYIFIFTGTSGSGRKTMAHRIGKELGIKHVSSYTTRPPRDSEPPDRDYHYIEQERFDRMNASGDFIETAVIHKHHYGIRTHELTDLLSEGKHVYMILNSDGASLIKKLYGEQVVRIFLYVEKRTVIERLEAKGLPAEVINSYMSIYTEEVVYRKQCEHVLENLDLNRTMMKIREAIQSHL</sequence>
<evidence type="ECO:0000259" key="6">
    <source>
        <dbReference type="PROSITE" id="PS50052"/>
    </source>
</evidence>
<comment type="function">
    <text evidence="1">Essential for recycling GMP and indirectly, cGMP.</text>
</comment>
<comment type="similarity">
    <text evidence="2">Belongs to the guanylate kinase family.</text>
</comment>
<dbReference type="PANTHER" id="PTHR23117:SF13">
    <property type="entry name" value="GUANYLATE KINASE"/>
    <property type="match status" value="1"/>
</dbReference>
<accession>A0A1B2DF83</accession>
<evidence type="ECO:0000256" key="4">
    <source>
        <dbReference type="ARBA" id="ARBA00022777"/>
    </source>
</evidence>
<evidence type="ECO:0000256" key="5">
    <source>
        <dbReference type="ARBA" id="ARBA00048594"/>
    </source>
</evidence>
<organism evidence="7">
    <name type="scientific">Paenibacillus sp. BIHB 4019</name>
    <dbReference type="NCBI Taxonomy" id="1870819"/>
    <lineage>
        <taxon>Bacteria</taxon>
        <taxon>Bacillati</taxon>
        <taxon>Bacillota</taxon>
        <taxon>Bacilli</taxon>
        <taxon>Bacillales</taxon>
        <taxon>Paenibacillaceae</taxon>
        <taxon>Paenibacillus</taxon>
    </lineage>
</organism>
<evidence type="ECO:0000256" key="3">
    <source>
        <dbReference type="ARBA" id="ARBA00022679"/>
    </source>
</evidence>
<gene>
    <name evidence="7" type="ORF">BBD42_07850</name>
</gene>
<evidence type="ECO:0000313" key="7">
    <source>
        <dbReference type="EMBL" id="ANY66382.1"/>
    </source>
</evidence>
<keyword evidence="4" id="KW-0418">Kinase</keyword>
<comment type="catalytic activity">
    <reaction evidence="5">
        <text>GMP + ATP = GDP + ADP</text>
        <dbReference type="Rhea" id="RHEA:20780"/>
        <dbReference type="ChEBI" id="CHEBI:30616"/>
        <dbReference type="ChEBI" id="CHEBI:58115"/>
        <dbReference type="ChEBI" id="CHEBI:58189"/>
        <dbReference type="ChEBI" id="CHEBI:456216"/>
        <dbReference type="EC" id="2.7.4.8"/>
    </reaction>
</comment>
<dbReference type="RefSeq" id="WP_056035029.1">
    <property type="nucleotide sequence ID" value="NZ_CP016808.1"/>
</dbReference>
<reference evidence="7" key="1">
    <citation type="submission" date="2016-08" db="EMBL/GenBank/DDBJ databases">
        <title>Complete Genome Seqeunce of Paenibacillus sp. BIHB 4019 from tea rhizoplane.</title>
        <authorList>
            <person name="Thakur R."/>
            <person name="Swarnkar M.K."/>
            <person name="Gulati A."/>
        </authorList>
    </citation>
    <scope>NUCLEOTIDE SEQUENCE [LARGE SCALE GENOMIC DNA]</scope>
    <source>
        <strain evidence="7">BIHB4019</strain>
    </source>
</reference>
<name>A0A1B2DF83_9BACL</name>
<dbReference type="PROSITE" id="PS50052">
    <property type="entry name" value="GUANYLATE_KINASE_2"/>
    <property type="match status" value="1"/>
</dbReference>
<dbReference type="EMBL" id="CP016808">
    <property type="protein sequence ID" value="ANY66382.1"/>
    <property type="molecule type" value="Genomic_DNA"/>
</dbReference>
<dbReference type="Pfam" id="PF00625">
    <property type="entry name" value="Guanylate_kin"/>
    <property type="match status" value="1"/>
</dbReference>
<evidence type="ECO:0000256" key="2">
    <source>
        <dbReference type="ARBA" id="ARBA00005790"/>
    </source>
</evidence>
<dbReference type="InterPro" id="IPR008144">
    <property type="entry name" value="Guanylate_kin-like_dom"/>
</dbReference>
<dbReference type="AlphaFoldDB" id="A0A1B2DF83"/>
<dbReference type="InterPro" id="IPR008145">
    <property type="entry name" value="GK/Ca_channel_bsu"/>
</dbReference>
<dbReference type="GO" id="GO:0004385">
    <property type="term" value="F:GMP kinase activity"/>
    <property type="evidence" value="ECO:0007669"/>
    <property type="project" value="UniProtKB-EC"/>
</dbReference>
<evidence type="ECO:0000256" key="1">
    <source>
        <dbReference type="ARBA" id="ARBA00003531"/>
    </source>
</evidence>
<dbReference type="PANTHER" id="PTHR23117">
    <property type="entry name" value="GUANYLATE KINASE-RELATED"/>
    <property type="match status" value="1"/>
</dbReference>
<dbReference type="GO" id="GO:0005829">
    <property type="term" value="C:cytosol"/>
    <property type="evidence" value="ECO:0007669"/>
    <property type="project" value="TreeGrafter"/>
</dbReference>
<feature type="domain" description="Guanylate kinase-like" evidence="6">
    <location>
        <begin position="4"/>
        <end position="180"/>
    </location>
</feature>
<proteinExistence type="inferred from homology"/>
<dbReference type="Gene3D" id="3.40.50.300">
    <property type="entry name" value="P-loop containing nucleotide triphosphate hydrolases"/>
    <property type="match status" value="1"/>
</dbReference>
<keyword evidence="3" id="KW-0808">Transferase</keyword>
<protein>
    <recommendedName>
        <fullName evidence="6">Guanylate kinase-like domain-containing protein</fullName>
    </recommendedName>
</protein>